<dbReference type="Gene3D" id="2.40.50.140">
    <property type="entry name" value="Nucleic acid-binding proteins"/>
    <property type="match status" value="1"/>
</dbReference>
<evidence type="ECO:0000256" key="5">
    <source>
        <dbReference type="ARBA" id="ARBA00022801"/>
    </source>
</evidence>
<dbReference type="InterPro" id="IPR001208">
    <property type="entry name" value="MCM_dom"/>
</dbReference>
<reference evidence="15 16" key="2">
    <citation type="journal article" date="2013" name="PLoS ONE">
        <title>Whole genome mapping and re-organization of the nuclear and mitochondrial genomes of Babesia microti isolates.</title>
        <authorList>
            <person name="Cornillot E."/>
            <person name="Dassouli A."/>
            <person name="Garg A."/>
            <person name="Pachikara N."/>
            <person name="Randazzo S."/>
            <person name="Depoix D."/>
            <person name="Carcy B."/>
            <person name="Delbecq S."/>
            <person name="Frutos R."/>
            <person name="Silva J.C."/>
            <person name="Sutton R."/>
            <person name="Krause P.J."/>
            <person name="Mamoun C.B."/>
        </authorList>
    </citation>
    <scope>NUCLEOTIDE SEQUENCE [LARGE SCALE GENOMIC DNA]</scope>
    <source>
        <strain evidence="15 16">RI</strain>
    </source>
</reference>
<dbReference type="PROSITE" id="PS00847">
    <property type="entry name" value="MCM_1"/>
    <property type="match status" value="1"/>
</dbReference>
<dbReference type="Pfam" id="PF00493">
    <property type="entry name" value="MCM"/>
    <property type="match status" value="1"/>
</dbReference>
<comment type="subcellular location">
    <subcellularLocation>
        <location evidence="1 12">Nucleus</location>
    </subcellularLocation>
</comment>
<keyword evidence="6 12" id="KW-0347">Helicase</keyword>
<evidence type="ECO:0000256" key="2">
    <source>
        <dbReference type="ARBA" id="ARBA00008010"/>
    </source>
</evidence>
<dbReference type="Pfam" id="PF17855">
    <property type="entry name" value="MCM_lid"/>
    <property type="match status" value="1"/>
</dbReference>
<name>I7IFR4_BABMR</name>
<evidence type="ECO:0000256" key="7">
    <source>
        <dbReference type="ARBA" id="ARBA00022840"/>
    </source>
</evidence>
<evidence type="ECO:0000259" key="14">
    <source>
        <dbReference type="PROSITE" id="PS50051"/>
    </source>
</evidence>
<evidence type="ECO:0000256" key="8">
    <source>
        <dbReference type="ARBA" id="ARBA00023125"/>
    </source>
</evidence>
<dbReference type="InterPro" id="IPR008049">
    <property type="entry name" value="MCM6"/>
</dbReference>
<sequence length="855" mass="96875">MSIVDDFGQRSNGLNNRVSGKISQQSLESANDPSNVTLNNHNTQEDPPRVQDSNISSVFDFFLRSFILSPIHTSNLETDELIDDEDGMDEDVDSNLPYYISKVTKRLRNRGHGNEVFTVWFKHILSWKPSGQFPSNLNLQLYRYIIKNFLRVHDSLEAKLQLLVDELSQDMRGIQKRKFYLQFRLEPKILLSLQSLRCEMLGELITIKGQVTRTSDMRPELVVASFKCKDCGTVNTNIKQQFKYTMPTRCFNSNCTNINNFELMMENSEFCDWQKIRIQEITQESSAGSMPRSIDVIIRNNLVDSVHAGDRIAVSGSLIVLPDILTLLRPGEISKQISRHATRRFDASLISQGITGIKGVGVRDLNHKLLFLGTQITCLSRNKWSHGKDLSVDENLSAIDIIELPGFEWLRRISQSQDVIDKLSRHIAPNIYGHSEIKKGILLLLVGGIEKVSLNSKIRGNINMCIVGDPSTAKSQFLKFVESFAPRAVYTSGKGSTASGLTAAVHRDPDHGDFVLEAGALMYADRGICCIDEFDKMDEKDRVAIHEAMEQQTISIAKAGIQATLNARASVLAACNPRYGRYDSSKSFSVNVNLPPPLLSRFDLLYTMLDQVDLNVDEKIAKHILRSDEEEIVDGPESLTTDELRLYIELAKQIKPMIQDQAKRKLINYYVSLRNADMLGKRSMRITVRQLESLIRLSEAVARLSFSDTVEIVHVEQAYEIFKSSLLRISNMQEIVLVQEREGLGADRMDEDKLASETHTLTISTGEYEKIVAVLLDRVVEVEMMEELGVSKSHLIEWYIEEIVEPESVKQAEEWNIRLQHIISRLVEQDGKLVCDNSGMLRAHPNYANEEFLLK</sequence>
<dbReference type="SMART" id="SM00350">
    <property type="entry name" value="MCM"/>
    <property type="match status" value="1"/>
</dbReference>
<dbReference type="Proteomes" id="UP000002899">
    <property type="component" value="Chromosome I"/>
</dbReference>
<feature type="compositionally biased region" description="Polar residues" evidence="13">
    <location>
        <begin position="23"/>
        <end position="42"/>
    </location>
</feature>
<dbReference type="GO" id="GO:0005524">
    <property type="term" value="F:ATP binding"/>
    <property type="evidence" value="ECO:0007669"/>
    <property type="project" value="UniProtKB-UniRule"/>
</dbReference>
<evidence type="ECO:0000256" key="4">
    <source>
        <dbReference type="ARBA" id="ARBA00022741"/>
    </source>
</evidence>
<dbReference type="CDD" id="cd17757">
    <property type="entry name" value="MCM6"/>
    <property type="match status" value="1"/>
</dbReference>
<dbReference type="KEGG" id="bmic:BMR1_01G02760"/>
<dbReference type="PROSITE" id="PS50051">
    <property type="entry name" value="MCM_2"/>
    <property type="match status" value="1"/>
</dbReference>
<comment type="subunit">
    <text evidence="12">Component of the MCM2-7 complex.</text>
</comment>
<dbReference type="GO" id="GO:0003697">
    <property type="term" value="F:single-stranded DNA binding"/>
    <property type="evidence" value="ECO:0007669"/>
    <property type="project" value="TreeGrafter"/>
</dbReference>
<evidence type="ECO:0000256" key="1">
    <source>
        <dbReference type="ARBA" id="ARBA00004123"/>
    </source>
</evidence>
<reference evidence="15 16" key="3">
    <citation type="journal article" date="2016" name="Sci. Rep.">
        <title>Genome-wide diversity and gene expression profiling of Babesia microti isolates identify polymorphic genes that mediate host-pathogen interactions.</title>
        <authorList>
            <person name="Silva J.C."/>
            <person name="Cornillot E."/>
            <person name="McCracken C."/>
            <person name="Usmani-Brown S."/>
            <person name="Dwivedi A."/>
            <person name="Ifeonu O.O."/>
            <person name="Crabtree J."/>
            <person name="Gotia H.T."/>
            <person name="Virji A.Z."/>
            <person name="Reynes C."/>
            <person name="Colinge J."/>
            <person name="Kumar V."/>
            <person name="Lawres L."/>
            <person name="Pazzi J.E."/>
            <person name="Pablo J.V."/>
            <person name="Hung C."/>
            <person name="Brancato J."/>
            <person name="Kumari P."/>
            <person name="Orvis J."/>
            <person name="Tretina K."/>
            <person name="Chibucos M."/>
            <person name="Ott S."/>
            <person name="Sadzewicz L."/>
            <person name="Sengamalay N."/>
            <person name="Shetty A.C."/>
            <person name="Su Q."/>
            <person name="Tallon L."/>
            <person name="Fraser C.M."/>
            <person name="Frutos R."/>
            <person name="Molina D.M."/>
            <person name="Krause P.J."/>
            <person name="Ben Mamoun C."/>
        </authorList>
    </citation>
    <scope>NUCLEOTIDE SEQUENCE [LARGE SCALE GENOMIC DNA]</scope>
    <source>
        <strain evidence="15 16">RI</strain>
    </source>
</reference>
<dbReference type="PRINTS" id="PR01662">
    <property type="entry name" value="MCMPROTEIN6"/>
</dbReference>
<dbReference type="AlphaFoldDB" id="I7IFR4"/>
<dbReference type="EC" id="3.6.4.12" evidence="12"/>
<dbReference type="SUPFAM" id="SSF50249">
    <property type="entry name" value="Nucleic acid-binding proteins"/>
    <property type="match status" value="1"/>
</dbReference>
<evidence type="ECO:0000256" key="3">
    <source>
        <dbReference type="ARBA" id="ARBA00022705"/>
    </source>
</evidence>
<evidence type="ECO:0000256" key="6">
    <source>
        <dbReference type="ARBA" id="ARBA00022806"/>
    </source>
</evidence>
<reference evidence="15 16" key="1">
    <citation type="journal article" date="2012" name="Nucleic Acids Res.">
        <title>Sequencing of the smallest Apicomplexan genome from the human pathogen Babesia microti.</title>
        <authorList>
            <person name="Cornillot E."/>
            <person name="Hadj-Kaddour K."/>
            <person name="Dassouli A."/>
            <person name="Noel B."/>
            <person name="Ranwez V."/>
            <person name="Vacherie B."/>
            <person name="Augagneur Y."/>
            <person name="Bres V."/>
            <person name="Duclos A."/>
            <person name="Randazzo S."/>
            <person name="Carcy B."/>
            <person name="Debierre-Grockiego F."/>
            <person name="Delbecq S."/>
            <person name="Moubri-Menage K."/>
            <person name="Shams-Eldin H."/>
            <person name="Usmani-Brown S."/>
            <person name="Bringaud F."/>
            <person name="Wincker P."/>
            <person name="Vivares C.P."/>
            <person name="Schwarz R.T."/>
            <person name="Schetters T.P."/>
            <person name="Krause P.J."/>
            <person name="Gorenflot A."/>
            <person name="Berry V."/>
            <person name="Barbe V."/>
            <person name="Ben Mamoun C."/>
        </authorList>
    </citation>
    <scope>NUCLEOTIDE SEQUENCE [LARGE SCALE GENOMIC DNA]</scope>
    <source>
        <strain evidence="15 16">RI</strain>
    </source>
</reference>
<evidence type="ECO:0000256" key="10">
    <source>
        <dbReference type="ARBA" id="ARBA00023306"/>
    </source>
</evidence>
<dbReference type="GO" id="GO:0005634">
    <property type="term" value="C:nucleus"/>
    <property type="evidence" value="ECO:0007669"/>
    <property type="project" value="UniProtKB-SubCell"/>
</dbReference>
<comment type="similarity">
    <text evidence="2 11">Belongs to the MCM family.</text>
</comment>
<dbReference type="FunFam" id="3.40.50.300:FF:000826">
    <property type="entry name" value="Replicative DNA helicase Mcm"/>
    <property type="match status" value="1"/>
</dbReference>
<keyword evidence="7 11" id="KW-0067">ATP-binding</keyword>
<dbReference type="GO" id="GO:1990518">
    <property type="term" value="F:single-stranded 3'-5' DNA helicase activity"/>
    <property type="evidence" value="ECO:0007669"/>
    <property type="project" value="TreeGrafter"/>
</dbReference>
<keyword evidence="9" id="KW-0539">Nucleus</keyword>
<evidence type="ECO:0000256" key="13">
    <source>
        <dbReference type="SAM" id="MobiDB-lite"/>
    </source>
</evidence>
<keyword evidence="3 12" id="KW-0235">DNA replication</keyword>
<dbReference type="RefSeq" id="XP_012647615.1">
    <property type="nucleotide sequence ID" value="XM_012792161.1"/>
</dbReference>
<dbReference type="InterPro" id="IPR041024">
    <property type="entry name" value="Mcm6_C"/>
</dbReference>
<keyword evidence="5 12" id="KW-0378">Hydrolase</keyword>
<evidence type="ECO:0000256" key="9">
    <source>
        <dbReference type="ARBA" id="ARBA00023242"/>
    </source>
</evidence>
<dbReference type="Gene3D" id="2.20.28.10">
    <property type="match status" value="1"/>
</dbReference>
<feature type="domain" description="MCM C-terminal AAA(+) ATPase" evidence="14">
    <location>
        <begin position="419"/>
        <end position="624"/>
    </location>
</feature>
<dbReference type="EMBL" id="FO082871">
    <property type="protein sequence ID" value="CCF73006.1"/>
    <property type="molecule type" value="Genomic_DNA"/>
</dbReference>
<dbReference type="GO" id="GO:0016887">
    <property type="term" value="F:ATP hydrolysis activity"/>
    <property type="evidence" value="ECO:0007669"/>
    <property type="project" value="RHEA"/>
</dbReference>
<dbReference type="Gene3D" id="3.40.50.300">
    <property type="entry name" value="P-loop containing nucleotide triphosphate hydrolases"/>
    <property type="match status" value="1"/>
</dbReference>
<dbReference type="GO" id="GO:0042555">
    <property type="term" value="C:MCM complex"/>
    <property type="evidence" value="ECO:0007669"/>
    <property type="project" value="UniProtKB-UniRule"/>
</dbReference>
<dbReference type="InterPro" id="IPR033762">
    <property type="entry name" value="MCM_OB"/>
</dbReference>
<keyword evidence="10 12" id="KW-0131">Cell cycle</keyword>
<dbReference type="Pfam" id="PF18263">
    <property type="entry name" value="WHD_MCM6"/>
    <property type="match status" value="1"/>
</dbReference>
<dbReference type="VEuPathDB" id="PiroplasmaDB:BMR1_01G02760"/>
<dbReference type="PANTHER" id="PTHR11630:SF43">
    <property type="entry name" value="DNA REPLICATION LICENSING FACTOR MCM6"/>
    <property type="match status" value="1"/>
</dbReference>
<dbReference type="GeneID" id="24423623"/>
<dbReference type="FunFam" id="2.20.28.10:FF:000003">
    <property type="entry name" value="DNA helicase"/>
    <property type="match status" value="1"/>
</dbReference>
<dbReference type="OrthoDB" id="1744952at2759"/>
<dbReference type="PANTHER" id="PTHR11630">
    <property type="entry name" value="DNA REPLICATION LICENSING FACTOR MCM FAMILY MEMBER"/>
    <property type="match status" value="1"/>
</dbReference>
<dbReference type="InterPro" id="IPR041562">
    <property type="entry name" value="MCM_lid"/>
</dbReference>
<keyword evidence="4 11" id="KW-0547">Nucleotide-binding</keyword>
<evidence type="ECO:0000313" key="16">
    <source>
        <dbReference type="Proteomes" id="UP000002899"/>
    </source>
</evidence>
<dbReference type="OMA" id="VQDENMA"/>
<accession>I7IFR4</accession>
<dbReference type="Gene3D" id="1.20.58.870">
    <property type="match status" value="1"/>
</dbReference>
<gene>
    <name evidence="15" type="ORF">BMR1_01G02760</name>
</gene>
<dbReference type="InterPro" id="IPR031327">
    <property type="entry name" value="MCM"/>
</dbReference>
<dbReference type="InterPro" id="IPR018525">
    <property type="entry name" value="MCM_CS"/>
</dbReference>
<keyword evidence="8 11" id="KW-0238">DNA-binding</keyword>
<evidence type="ECO:0000256" key="11">
    <source>
        <dbReference type="RuleBase" id="RU004070"/>
    </source>
</evidence>
<feature type="region of interest" description="Disordered" evidence="13">
    <location>
        <begin position="23"/>
        <end position="51"/>
    </location>
</feature>
<dbReference type="GO" id="GO:0006270">
    <property type="term" value="P:DNA replication initiation"/>
    <property type="evidence" value="ECO:0007669"/>
    <property type="project" value="UniProtKB-UniRule"/>
</dbReference>
<dbReference type="InterPro" id="IPR012340">
    <property type="entry name" value="NA-bd_OB-fold"/>
</dbReference>
<evidence type="ECO:0000256" key="12">
    <source>
        <dbReference type="RuleBase" id="RU368064"/>
    </source>
</evidence>
<dbReference type="GO" id="GO:1902969">
    <property type="term" value="P:mitotic DNA replication"/>
    <property type="evidence" value="ECO:0007669"/>
    <property type="project" value="TreeGrafter"/>
</dbReference>
<protein>
    <recommendedName>
        <fullName evidence="12">DNA replication licensing factor MCM6</fullName>
        <ecNumber evidence="12">3.6.4.12</ecNumber>
    </recommendedName>
</protein>
<dbReference type="InterPro" id="IPR027417">
    <property type="entry name" value="P-loop_NTPase"/>
</dbReference>
<dbReference type="SUPFAM" id="SSF52540">
    <property type="entry name" value="P-loop containing nucleoside triphosphate hydrolases"/>
    <property type="match status" value="1"/>
</dbReference>
<dbReference type="Pfam" id="PF17207">
    <property type="entry name" value="MCM_OB"/>
    <property type="match status" value="1"/>
</dbReference>
<comment type="function">
    <text evidence="12">Acts as component of the MCM2-7 complex (MCM complex) which is the replicative helicase essential for 'once per cell cycle' DNA replication initiation and elongation in eukaryotic cells. The active ATPase sites in the MCM2-7 ring are formed through the interaction surfaces of two neighboring subunits such that a critical structure of a conserved arginine finger motif is provided in trans relative to the ATP-binding site of the Walker A box of the adjacent subunit. The six ATPase active sites, however, are likely to contribute differentially to the complex helicase activity.</text>
</comment>
<dbReference type="GO" id="GO:0000727">
    <property type="term" value="P:double-strand break repair via break-induced replication"/>
    <property type="evidence" value="ECO:0007669"/>
    <property type="project" value="TreeGrafter"/>
</dbReference>
<proteinExistence type="inferred from homology"/>
<dbReference type="PRINTS" id="PR01657">
    <property type="entry name" value="MCMFAMILY"/>
</dbReference>
<comment type="catalytic activity">
    <reaction evidence="12">
        <text>ATP + H2O = ADP + phosphate + H(+)</text>
        <dbReference type="Rhea" id="RHEA:13065"/>
        <dbReference type="ChEBI" id="CHEBI:15377"/>
        <dbReference type="ChEBI" id="CHEBI:15378"/>
        <dbReference type="ChEBI" id="CHEBI:30616"/>
        <dbReference type="ChEBI" id="CHEBI:43474"/>
        <dbReference type="ChEBI" id="CHEBI:456216"/>
        <dbReference type="EC" id="3.6.4.12"/>
    </reaction>
</comment>
<organism evidence="15 16">
    <name type="scientific">Babesia microti (strain RI)</name>
    <dbReference type="NCBI Taxonomy" id="1133968"/>
    <lineage>
        <taxon>Eukaryota</taxon>
        <taxon>Sar</taxon>
        <taxon>Alveolata</taxon>
        <taxon>Apicomplexa</taxon>
        <taxon>Aconoidasida</taxon>
        <taxon>Piroplasmida</taxon>
        <taxon>Babesiidae</taxon>
        <taxon>Babesia</taxon>
    </lineage>
</organism>
<keyword evidence="16" id="KW-1185">Reference proteome</keyword>
<evidence type="ECO:0000313" key="15">
    <source>
        <dbReference type="EMBL" id="CCF73006.1"/>
    </source>
</evidence>